<feature type="transmembrane region" description="Helical" evidence="10">
    <location>
        <begin position="121"/>
        <end position="144"/>
    </location>
</feature>
<keyword evidence="10" id="KW-1003">Cell membrane</keyword>
<evidence type="ECO:0000256" key="7">
    <source>
        <dbReference type="ARBA" id="ARBA00023136"/>
    </source>
</evidence>
<dbReference type="SFLD" id="SFLDS00003">
    <property type="entry name" value="Haloacid_Dehalogenase"/>
    <property type="match status" value="1"/>
</dbReference>
<dbReference type="Proteomes" id="UP000247515">
    <property type="component" value="Unassembled WGS sequence"/>
</dbReference>
<proteinExistence type="inferred from homology"/>
<dbReference type="InterPro" id="IPR008250">
    <property type="entry name" value="ATPase_P-typ_transduc_dom_A_sf"/>
</dbReference>
<keyword evidence="3 10" id="KW-0812">Transmembrane</keyword>
<accession>A0ABX5MF46</accession>
<dbReference type="InterPro" id="IPR023214">
    <property type="entry name" value="HAD_sf"/>
</dbReference>
<dbReference type="InterPro" id="IPR023299">
    <property type="entry name" value="ATPase_P-typ_cyto_dom_N"/>
</dbReference>
<keyword evidence="10" id="KW-0547">Nucleotide-binding</keyword>
<evidence type="ECO:0000313" key="12">
    <source>
        <dbReference type="EMBL" id="PXX08319.1"/>
    </source>
</evidence>
<dbReference type="EC" id="7.2.2.12" evidence="8"/>
<dbReference type="InterPro" id="IPR018303">
    <property type="entry name" value="ATPase_P-typ_P_site"/>
</dbReference>
<evidence type="ECO:0000313" key="13">
    <source>
        <dbReference type="Proteomes" id="UP000247515"/>
    </source>
</evidence>
<evidence type="ECO:0000256" key="5">
    <source>
        <dbReference type="ARBA" id="ARBA00022967"/>
    </source>
</evidence>
<evidence type="ECO:0000259" key="11">
    <source>
        <dbReference type="Pfam" id="PF00122"/>
    </source>
</evidence>
<dbReference type="PROSITE" id="PS00154">
    <property type="entry name" value="ATPASE_E1_E2"/>
    <property type="match status" value="1"/>
</dbReference>
<name>A0ABX5MF46_9BURK</name>
<evidence type="ECO:0000256" key="4">
    <source>
        <dbReference type="ARBA" id="ARBA00022723"/>
    </source>
</evidence>
<evidence type="ECO:0000256" key="3">
    <source>
        <dbReference type="ARBA" id="ARBA00022692"/>
    </source>
</evidence>
<evidence type="ECO:0000256" key="6">
    <source>
        <dbReference type="ARBA" id="ARBA00022989"/>
    </source>
</evidence>
<feature type="transmembrane region" description="Helical" evidence="10">
    <location>
        <begin position="55"/>
        <end position="76"/>
    </location>
</feature>
<reference evidence="12 13" key="1">
    <citation type="submission" date="2018-05" db="EMBL/GenBank/DDBJ databases">
        <title>Genomic Encyclopedia of Type Strains, Phase IV (KMG-V): Genome sequencing to study the core and pangenomes of soil and plant-associated prokaryotes.</title>
        <authorList>
            <person name="Whitman W."/>
        </authorList>
    </citation>
    <scope>NUCLEOTIDE SEQUENCE [LARGE SCALE GENOMIC DNA]</scope>
    <source>
        <strain evidence="12 13">SIr-6563</strain>
    </source>
</reference>
<evidence type="ECO:0000256" key="10">
    <source>
        <dbReference type="RuleBase" id="RU362081"/>
    </source>
</evidence>
<evidence type="ECO:0000256" key="9">
    <source>
        <dbReference type="ARBA" id="ARBA00047308"/>
    </source>
</evidence>
<keyword evidence="6 10" id="KW-1133">Transmembrane helix</keyword>
<dbReference type="SUPFAM" id="SSF81653">
    <property type="entry name" value="Calcium ATPase, transduction domain A"/>
    <property type="match status" value="1"/>
</dbReference>
<dbReference type="Gene3D" id="3.40.50.1000">
    <property type="entry name" value="HAD superfamily/HAD-like"/>
    <property type="match status" value="1"/>
</dbReference>
<dbReference type="PANTHER" id="PTHR48085:SF5">
    <property type="entry name" value="CADMIUM_ZINC-TRANSPORTING ATPASE HMA4-RELATED"/>
    <property type="match status" value="1"/>
</dbReference>
<feature type="transmembrane region" description="Helical" evidence="10">
    <location>
        <begin position="643"/>
        <end position="661"/>
    </location>
</feature>
<dbReference type="SFLD" id="SFLDG00002">
    <property type="entry name" value="C1.7:_P-type_atpase_like"/>
    <property type="match status" value="1"/>
</dbReference>
<feature type="transmembrane region" description="Helical" evidence="10">
    <location>
        <begin position="310"/>
        <end position="337"/>
    </location>
</feature>
<protein>
    <recommendedName>
        <fullName evidence="8">P-type Zn(2+) transporter</fullName>
        <ecNumber evidence="8">7.2.2.12</ecNumber>
    </recommendedName>
</protein>
<dbReference type="InterPro" id="IPR044492">
    <property type="entry name" value="P_typ_ATPase_HD_dom"/>
</dbReference>
<dbReference type="Pfam" id="PF00702">
    <property type="entry name" value="Hydrolase"/>
    <property type="match status" value="1"/>
</dbReference>
<dbReference type="Gene3D" id="3.40.1110.10">
    <property type="entry name" value="Calcium-transporting ATPase, cytoplasmic domain N"/>
    <property type="match status" value="1"/>
</dbReference>
<evidence type="ECO:0000256" key="1">
    <source>
        <dbReference type="ARBA" id="ARBA00004370"/>
    </source>
</evidence>
<evidence type="ECO:0000256" key="2">
    <source>
        <dbReference type="ARBA" id="ARBA00006024"/>
    </source>
</evidence>
<keyword evidence="5" id="KW-1278">Translocase</keyword>
<dbReference type="InterPro" id="IPR027256">
    <property type="entry name" value="P-typ_ATPase_IB"/>
</dbReference>
<dbReference type="NCBIfam" id="TIGR01494">
    <property type="entry name" value="ATPase_P-type"/>
    <property type="match status" value="1"/>
</dbReference>
<dbReference type="NCBIfam" id="TIGR01512">
    <property type="entry name" value="ATPase-IB2_Cd"/>
    <property type="match status" value="1"/>
</dbReference>
<dbReference type="InterPro" id="IPR059000">
    <property type="entry name" value="ATPase_P-type_domA"/>
</dbReference>
<keyword evidence="7 10" id="KW-0472">Membrane</keyword>
<dbReference type="PANTHER" id="PTHR48085">
    <property type="entry name" value="CADMIUM/ZINC-TRANSPORTING ATPASE HMA2-RELATED"/>
    <property type="match status" value="1"/>
</dbReference>
<feature type="transmembrane region" description="Helical" evidence="10">
    <location>
        <begin position="286"/>
        <end position="304"/>
    </location>
</feature>
<dbReference type="NCBIfam" id="TIGR01525">
    <property type="entry name" value="ATPase-IB_hvy"/>
    <property type="match status" value="1"/>
</dbReference>
<comment type="subcellular location">
    <subcellularLocation>
        <location evidence="10">Cell membrane</location>
    </subcellularLocation>
    <subcellularLocation>
        <location evidence="1">Membrane</location>
    </subcellularLocation>
</comment>
<dbReference type="SUPFAM" id="SSF81665">
    <property type="entry name" value="Calcium ATPase, transmembrane domain M"/>
    <property type="match status" value="1"/>
</dbReference>
<organism evidence="12 13">
    <name type="scientific">Paraburkholderia tropica</name>
    <dbReference type="NCBI Taxonomy" id="92647"/>
    <lineage>
        <taxon>Bacteria</taxon>
        <taxon>Pseudomonadati</taxon>
        <taxon>Pseudomonadota</taxon>
        <taxon>Betaproteobacteria</taxon>
        <taxon>Burkholderiales</taxon>
        <taxon>Burkholderiaceae</taxon>
        <taxon>Paraburkholderia</taxon>
    </lineage>
</organism>
<dbReference type="InterPro" id="IPR036412">
    <property type="entry name" value="HAD-like_sf"/>
</dbReference>
<comment type="similarity">
    <text evidence="2 10">Belongs to the cation transport ATPase (P-type) (TC 3.A.3) family. Type IB subfamily.</text>
</comment>
<dbReference type="InterPro" id="IPR023298">
    <property type="entry name" value="ATPase_P-typ_TM_dom_sf"/>
</dbReference>
<feature type="domain" description="P-type ATPase A" evidence="11">
    <location>
        <begin position="172"/>
        <end position="270"/>
    </location>
</feature>
<comment type="catalytic activity">
    <reaction evidence="9">
        <text>Zn(2+)(in) + ATP + H2O = Zn(2+)(out) + ADP + phosphate + H(+)</text>
        <dbReference type="Rhea" id="RHEA:20621"/>
        <dbReference type="ChEBI" id="CHEBI:15377"/>
        <dbReference type="ChEBI" id="CHEBI:15378"/>
        <dbReference type="ChEBI" id="CHEBI:29105"/>
        <dbReference type="ChEBI" id="CHEBI:30616"/>
        <dbReference type="ChEBI" id="CHEBI:43474"/>
        <dbReference type="ChEBI" id="CHEBI:456216"/>
        <dbReference type="EC" id="7.2.2.12"/>
    </reaction>
</comment>
<dbReference type="Pfam" id="PF00122">
    <property type="entry name" value="E1-E2_ATPase"/>
    <property type="match status" value="1"/>
</dbReference>
<comment type="caution">
    <text evidence="12">The sequence shown here is derived from an EMBL/GenBank/DDBJ whole genome shotgun (WGS) entry which is preliminary data.</text>
</comment>
<dbReference type="EMBL" id="QJJV01000027">
    <property type="protein sequence ID" value="PXX08319.1"/>
    <property type="molecule type" value="Genomic_DNA"/>
</dbReference>
<dbReference type="SFLD" id="SFLDF00027">
    <property type="entry name" value="p-type_atpase"/>
    <property type="match status" value="1"/>
</dbReference>
<sequence>MTMNTQTEALERDAASAAHDGMQYDAHYEAHEAHEAHADHLAPGLAMSAEERRAITRHTLLALISGGLLLLSLAWPHLVQGDATLAQLLAAAASIVVAPPVFAGAWHSLKSPSLHGVTDRLIALAMLGAWAVGDMTTAALLPIVMTFGHALEERSVLGSQEAIRALGRLTSGIVRRVSATGAIEEVAYDALRPGDLVDVLPGARIPADGCVREGRSSVDNGPITGESLPQDAAEGASVYGGAINLDGPLRVEVTQVGEASTLGKVVELMQRAEAAKPPITQALERYMDAYLALVLLIAAIVWFVSANASAMLAVIVAACPCALVLAAPATAIAGIAAGARRGMLFRNAAFLDKIAEIDSLVIDKTGTLTHGELRVTQMAWQPGVNEARARALAVRLAQGSAHPVCRALVRDGLNAEAEAQAQDVHDLRELRGLGVHANTRNGEAVLGRDELLAQYVDALPSAPAEFDGPRAGLVQNGKLLAWFGFADTLRAEAREALADLRALGIAREALVTGDRADVAHKLAAQVGIATVVAQALPHDKLDYVLREIDAGHHPLVVGDGLNDVLAIKAGSTSVAMGERGIDIAVASADVVLLADDLRRLPDCIRLGRRCRRIATANAAIGLTWTVAVIALAALGALGAVATAILHNVGTFVVIANAGRLLRREDHEQHATSRRTPTHEPS</sequence>
<dbReference type="PRINTS" id="PR00119">
    <property type="entry name" value="CATATPASE"/>
</dbReference>
<keyword evidence="10" id="KW-0067">ATP-binding</keyword>
<dbReference type="InterPro" id="IPR051014">
    <property type="entry name" value="Cation_Transport_ATPase_IB"/>
</dbReference>
<evidence type="ECO:0000256" key="8">
    <source>
        <dbReference type="ARBA" id="ARBA00039097"/>
    </source>
</evidence>
<feature type="transmembrane region" description="Helical" evidence="10">
    <location>
        <begin position="614"/>
        <end position="637"/>
    </location>
</feature>
<dbReference type="RefSeq" id="WP_234774689.1">
    <property type="nucleotide sequence ID" value="NZ_JACHWC010000025.1"/>
</dbReference>
<dbReference type="Gene3D" id="2.70.150.10">
    <property type="entry name" value="Calcium-transporting ATPase, cytoplasmic transduction domain A"/>
    <property type="match status" value="1"/>
</dbReference>
<dbReference type="SUPFAM" id="SSF56784">
    <property type="entry name" value="HAD-like"/>
    <property type="match status" value="1"/>
</dbReference>
<gene>
    <name evidence="12" type="ORF">C7400_12793</name>
</gene>
<keyword evidence="13" id="KW-1185">Reference proteome</keyword>
<dbReference type="InterPro" id="IPR001757">
    <property type="entry name" value="P_typ_ATPase"/>
</dbReference>
<keyword evidence="4 10" id="KW-0479">Metal-binding</keyword>